<gene>
    <name evidence="1" type="ORF">A8990_11686</name>
</gene>
<evidence type="ECO:0000313" key="1">
    <source>
        <dbReference type="EMBL" id="REE83907.1"/>
    </source>
</evidence>
<dbReference type="SUPFAM" id="SSF160104">
    <property type="entry name" value="Acetoacetate decarboxylase-like"/>
    <property type="match status" value="1"/>
</dbReference>
<proteinExistence type="predicted"/>
<dbReference type="Proteomes" id="UP000256304">
    <property type="component" value="Unassembled WGS sequence"/>
</dbReference>
<evidence type="ECO:0000313" key="2">
    <source>
        <dbReference type="Proteomes" id="UP000256304"/>
    </source>
</evidence>
<protein>
    <recommendedName>
        <fullName evidence="3">DUF2071 domain-containing protein</fullName>
    </recommendedName>
</protein>
<name>A0A3D9RVM7_9BACL</name>
<dbReference type="PANTHER" id="PTHR39186">
    <property type="entry name" value="DUF2071 FAMILY PROTEIN"/>
    <property type="match status" value="1"/>
</dbReference>
<dbReference type="InterPro" id="IPR018644">
    <property type="entry name" value="DUF2071"/>
</dbReference>
<dbReference type="EMBL" id="QTTN01000016">
    <property type="protein sequence ID" value="REE83907.1"/>
    <property type="molecule type" value="Genomic_DNA"/>
</dbReference>
<accession>A0A3D9RVM7</accession>
<reference evidence="1 2" key="1">
    <citation type="submission" date="2018-08" db="EMBL/GenBank/DDBJ databases">
        <title>Genomic Encyclopedia of Type Strains, Phase III (KMG-III): the genomes of soil and plant-associated and newly described type strains.</title>
        <authorList>
            <person name="Whitman W."/>
        </authorList>
    </citation>
    <scope>NUCLEOTIDE SEQUENCE [LARGE SCALE GENOMIC DNA]</scope>
    <source>
        <strain evidence="1 2">CGMCC 1.10966</strain>
    </source>
</reference>
<dbReference type="Gene3D" id="2.40.400.10">
    <property type="entry name" value="Acetoacetate decarboxylase-like"/>
    <property type="match status" value="1"/>
</dbReference>
<dbReference type="RefSeq" id="WP_245996033.1">
    <property type="nucleotide sequence ID" value="NZ_QTTN01000016.1"/>
</dbReference>
<evidence type="ECO:0008006" key="3">
    <source>
        <dbReference type="Google" id="ProtNLM"/>
    </source>
</evidence>
<keyword evidence="2" id="KW-1185">Reference proteome</keyword>
<organism evidence="1 2">
    <name type="scientific">Paenibacillus taihuensis</name>
    <dbReference type="NCBI Taxonomy" id="1156355"/>
    <lineage>
        <taxon>Bacteria</taxon>
        <taxon>Bacillati</taxon>
        <taxon>Bacillota</taxon>
        <taxon>Bacilli</taxon>
        <taxon>Bacillales</taxon>
        <taxon>Paenibacillaceae</taxon>
        <taxon>Paenibacillus</taxon>
    </lineage>
</organism>
<dbReference type="InterPro" id="IPR023375">
    <property type="entry name" value="ADC_dom_sf"/>
</dbReference>
<dbReference type="AlphaFoldDB" id="A0A3D9RVM7"/>
<dbReference type="Pfam" id="PF09844">
    <property type="entry name" value="DUF2071"/>
    <property type="match status" value="1"/>
</dbReference>
<dbReference type="PANTHER" id="PTHR39186:SF1">
    <property type="entry name" value="DUF2071 DOMAIN-CONTAINING PROTEIN"/>
    <property type="match status" value="1"/>
</dbReference>
<sequence length="245" mass="28415">MALSPNRGWPLPRSPWVMNQTWMHLLFLHYPVSPDVVAPLLPQGMELDLYEGSAWLSIVPFQMRDVRPRFLPPIPGVSTFNELNVRTYVTMDGKPGVYFFSLDAHSWPTVWGGRTFFHLAYHHASMKLLRERDGYRYTSKRTANPDIQFACSYAPLSDSDSGSAQMAEPGSLNEFLVERYGLYSEHKGKLYRGDIDHRPWKLRQARFEIERNTMLQPFGLALPAPTLAHYSERIDVHCWFVQRIR</sequence>
<comment type="caution">
    <text evidence="1">The sequence shown here is derived from an EMBL/GenBank/DDBJ whole genome shotgun (WGS) entry which is preliminary data.</text>
</comment>